<reference evidence="1 2" key="1">
    <citation type="submission" date="2013-11" db="EMBL/GenBank/DDBJ databases">
        <title>Opisthorchis viverrini - life in the bile duct.</title>
        <authorList>
            <person name="Young N.D."/>
            <person name="Nagarajan N."/>
            <person name="Lin S.J."/>
            <person name="Korhonen P.K."/>
            <person name="Jex A.R."/>
            <person name="Hall R.S."/>
            <person name="Safavi-Hemami H."/>
            <person name="Kaewkong W."/>
            <person name="Bertrand D."/>
            <person name="Gao S."/>
            <person name="Seet Q."/>
            <person name="Wongkham S."/>
            <person name="Teh B.T."/>
            <person name="Wongkham C."/>
            <person name="Intapan P.M."/>
            <person name="Maleewong W."/>
            <person name="Yang X."/>
            <person name="Hu M."/>
            <person name="Wang Z."/>
            <person name="Hofmann A."/>
            <person name="Sternberg P.W."/>
            <person name="Tan P."/>
            <person name="Wang J."/>
            <person name="Gasser R.B."/>
        </authorList>
    </citation>
    <scope>NUCLEOTIDE SEQUENCE [LARGE SCALE GENOMIC DNA]</scope>
</reference>
<dbReference type="GeneID" id="20329650"/>
<dbReference type="KEGG" id="ovi:T265_15485"/>
<gene>
    <name evidence="1" type="ORF">T265_15485</name>
</gene>
<evidence type="ECO:0000313" key="1">
    <source>
        <dbReference type="EMBL" id="KER19646.1"/>
    </source>
</evidence>
<proteinExistence type="predicted"/>
<dbReference type="EMBL" id="KL597162">
    <property type="protein sequence ID" value="KER19646.1"/>
    <property type="molecule type" value="Genomic_DNA"/>
</dbReference>
<evidence type="ECO:0000313" key="2">
    <source>
        <dbReference type="Proteomes" id="UP000054324"/>
    </source>
</evidence>
<sequence length="270" mass="30031">MAQPHGPPLVNPSRCSAIAAWQGRLGRFPCQMHQVLHTELASCSRQSHMGPKRRQNTFDELVRQQLLARHSVQFRKSPIQRLMQAGEEHHGVASRSDPGCLELPHSLPAVGRTQMSSPSSLSADSNSFIYSKRDSYGSNWKLPSASYAANVTGQQLQKDKLKPLSMKKIVVAFQCGPLSAQNVLSLLKLDELFENRRWCSTPCGYFLLPQYGSNWKLPSASYAANVTGQQLQKDKLKPLSMKKIVVAFQCGPLSAQNVLSLLKLDELFEN</sequence>
<dbReference type="CTD" id="20329650"/>
<dbReference type="AlphaFoldDB" id="A0A074YY06"/>
<protein>
    <submittedName>
        <fullName evidence="1">Uncharacterized protein</fullName>
    </submittedName>
</protein>
<dbReference type="Proteomes" id="UP000054324">
    <property type="component" value="Unassembled WGS sequence"/>
</dbReference>
<keyword evidence="2" id="KW-1185">Reference proteome</keyword>
<dbReference type="RefSeq" id="XP_009176602.1">
    <property type="nucleotide sequence ID" value="XM_009178338.1"/>
</dbReference>
<organism evidence="1 2">
    <name type="scientific">Opisthorchis viverrini</name>
    <name type="common">Southeast Asian liver fluke</name>
    <dbReference type="NCBI Taxonomy" id="6198"/>
    <lineage>
        <taxon>Eukaryota</taxon>
        <taxon>Metazoa</taxon>
        <taxon>Spiralia</taxon>
        <taxon>Lophotrochozoa</taxon>
        <taxon>Platyhelminthes</taxon>
        <taxon>Trematoda</taxon>
        <taxon>Digenea</taxon>
        <taxon>Opisthorchiida</taxon>
        <taxon>Opisthorchiata</taxon>
        <taxon>Opisthorchiidae</taxon>
        <taxon>Opisthorchis</taxon>
    </lineage>
</organism>
<feature type="non-terminal residue" evidence="1">
    <location>
        <position position="270"/>
    </location>
</feature>
<name>A0A074YY06_OPIVI</name>
<dbReference type="OrthoDB" id="6321430at2759"/>
<accession>A0A074YY06</accession>